<dbReference type="AlphaFoldDB" id="A0A240UKC3"/>
<evidence type="ECO:0000313" key="2">
    <source>
        <dbReference type="Proteomes" id="UP000194440"/>
    </source>
</evidence>
<organism evidence="1 2">
    <name type="scientific">Acidovorax carolinensis</name>
    <dbReference type="NCBI Taxonomy" id="553814"/>
    <lineage>
        <taxon>Bacteria</taxon>
        <taxon>Pseudomonadati</taxon>
        <taxon>Pseudomonadota</taxon>
        <taxon>Betaproteobacteria</taxon>
        <taxon>Burkholderiales</taxon>
        <taxon>Comamonadaceae</taxon>
        <taxon>Acidovorax</taxon>
    </lineage>
</organism>
<evidence type="ECO:0000313" key="1">
    <source>
        <dbReference type="EMBL" id="ART61470.1"/>
    </source>
</evidence>
<dbReference type="EMBL" id="CP021369">
    <property type="protein sequence ID" value="ART61470.1"/>
    <property type="molecule type" value="Genomic_DNA"/>
</dbReference>
<keyword evidence="2" id="KW-1185">Reference proteome</keyword>
<reference evidence="1" key="1">
    <citation type="submission" date="2017-05" db="EMBL/GenBank/DDBJ databases">
        <title>Polyphasic characterization of four soil-derived phenanthrene-degrading Acidovorax strains and proposal of Acidovorax phenanthrenivorans sp. nov.</title>
        <authorList>
            <person name="Singleton D."/>
            <person name="Lee J."/>
            <person name="Dickey A.N."/>
            <person name="Stroud A."/>
            <person name="Scholl E.H."/>
            <person name="Wright F.A."/>
            <person name="Aitken M.D."/>
        </authorList>
    </citation>
    <scope>NUCLEOTIDE SEQUENCE</scope>
    <source>
        <strain evidence="1">P4</strain>
        <plasmid evidence="1">pACP4.3</plasmid>
    </source>
</reference>
<protein>
    <submittedName>
        <fullName evidence="1">Uncharacterized protein</fullName>
    </submittedName>
</protein>
<dbReference type="KEGG" id="acip:CBP36_21115"/>
<sequence>MNEQLEHLDEIAREAWAGNYQRTGVLSTGERLYVALASGRMRELAPADSIAYAVDRVGTEWMAHMLEVWGRQSQPLN</sequence>
<gene>
    <name evidence="1" type="ORF">CBP36_21115</name>
</gene>
<dbReference type="OrthoDB" id="8822811at2"/>
<proteinExistence type="predicted"/>
<dbReference type="RefSeq" id="WP_086929175.1">
    <property type="nucleotide sequence ID" value="NZ_CP021369.1"/>
</dbReference>
<name>A0A240UKC3_9BURK</name>
<geneLocation type="plasmid" evidence="1 2">
    <name>pACP4.3</name>
</geneLocation>
<accession>A0A240UKC3</accession>
<dbReference type="Proteomes" id="UP000194440">
    <property type="component" value="Plasmid pACP4.3"/>
</dbReference>
<keyword evidence="1" id="KW-0614">Plasmid</keyword>